<comment type="caution">
    <text evidence="2">The sequence shown here is derived from an EMBL/GenBank/DDBJ whole genome shotgun (WGS) entry which is preliminary data.</text>
</comment>
<feature type="transmembrane region" description="Helical" evidence="1">
    <location>
        <begin position="37"/>
        <end position="56"/>
    </location>
</feature>
<keyword evidence="1" id="KW-1133">Transmembrane helix</keyword>
<feature type="transmembrane region" description="Helical" evidence="1">
    <location>
        <begin position="63"/>
        <end position="82"/>
    </location>
</feature>
<dbReference type="AlphaFoldDB" id="A0A4R3RCD3"/>
<dbReference type="EMBL" id="SMBK01000017">
    <property type="protein sequence ID" value="TCU33098.1"/>
    <property type="molecule type" value="Genomic_DNA"/>
</dbReference>
<dbReference type="InterPro" id="IPR007038">
    <property type="entry name" value="HupE_UreJ"/>
</dbReference>
<organism evidence="2 3">
    <name type="scientific">Rhizobium azibense</name>
    <dbReference type="NCBI Taxonomy" id="1136135"/>
    <lineage>
        <taxon>Bacteria</taxon>
        <taxon>Pseudomonadati</taxon>
        <taxon>Pseudomonadota</taxon>
        <taxon>Alphaproteobacteria</taxon>
        <taxon>Hyphomicrobiales</taxon>
        <taxon>Rhizobiaceae</taxon>
        <taxon>Rhizobium/Agrobacterium group</taxon>
        <taxon>Rhizobium</taxon>
    </lineage>
</organism>
<sequence length="191" mass="19118">MEYRRILAAFAGLALPGVANTHIRLHTDGTLAGLGHPFSGLAHILAMVAVGFWAATLGGRARWIVRLAFVTVMAIGGATGIYGVPLPMVEMGTALTVAVLGLLVAFEVKVPAPVAAAIVGVCALFHGHAHGSELPAMSHAAGYVMSFLAATIILHAGGIALASLRFGKAGQIVSRVAGAAAALAGAALLAG</sequence>
<proteinExistence type="predicted"/>
<dbReference type="Pfam" id="PF04955">
    <property type="entry name" value="HupE_UreJ"/>
    <property type="match status" value="1"/>
</dbReference>
<feature type="transmembrane region" description="Helical" evidence="1">
    <location>
        <begin position="172"/>
        <end position="190"/>
    </location>
</feature>
<feature type="transmembrane region" description="Helical" evidence="1">
    <location>
        <begin position="112"/>
        <end position="129"/>
    </location>
</feature>
<feature type="transmembrane region" description="Helical" evidence="1">
    <location>
        <begin position="88"/>
        <end position="105"/>
    </location>
</feature>
<dbReference type="Proteomes" id="UP000295507">
    <property type="component" value="Unassembled WGS sequence"/>
</dbReference>
<name>A0A4R3RCD3_9HYPH</name>
<protein>
    <submittedName>
        <fullName evidence="2">Urease accessory protein</fullName>
    </submittedName>
</protein>
<keyword evidence="1" id="KW-0472">Membrane</keyword>
<evidence type="ECO:0000313" key="2">
    <source>
        <dbReference type="EMBL" id="TCU33098.1"/>
    </source>
</evidence>
<evidence type="ECO:0000256" key="1">
    <source>
        <dbReference type="SAM" id="Phobius"/>
    </source>
</evidence>
<dbReference type="PIRSF" id="PIRSF016919">
    <property type="entry name" value="HupE_UreJ"/>
    <property type="match status" value="1"/>
</dbReference>
<feature type="transmembrane region" description="Helical" evidence="1">
    <location>
        <begin position="141"/>
        <end position="160"/>
    </location>
</feature>
<gene>
    <name evidence="2" type="ORF">EV129_11795</name>
</gene>
<evidence type="ECO:0000313" key="3">
    <source>
        <dbReference type="Proteomes" id="UP000295507"/>
    </source>
</evidence>
<accession>A0A4R3RCD3</accession>
<keyword evidence="1" id="KW-0812">Transmembrane</keyword>
<reference evidence="2 3" key="1">
    <citation type="submission" date="2019-03" db="EMBL/GenBank/DDBJ databases">
        <title>Genomic Encyclopedia of Type Strains, Phase IV (KMG-V): Genome sequencing to study the core and pangenomes of soil and plant-associated prokaryotes.</title>
        <authorList>
            <person name="Whitman W."/>
        </authorList>
    </citation>
    <scope>NUCLEOTIDE SEQUENCE [LARGE SCALE GENOMIC DNA]</scope>
    <source>
        <strain evidence="2 3">IE4868</strain>
    </source>
</reference>
<dbReference type="RefSeq" id="WP_132553271.1">
    <property type="nucleotide sequence ID" value="NZ_SMBK01000017.1"/>
</dbReference>